<comment type="subunit">
    <text evidence="6">Component of the Mediator complex.</text>
</comment>
<dbReference type="GeneID" id="30159571"/>
<reference evidence="8 9" key="1">
    <citation type="submission" date="2016-06" db="EMBL/GenBank/DDBJ databases">
        <title>Evolution of pathogenesis and genome organization in the Tremellales.</title>
        <authorList>
            <person name="Cuomo C."/>
            <person name="Litvintseva A."/>
            <person name="Heitman J."/>
            <person name="Chen Y."/>
            <person name="Sun S."/>
            <person name="Springer D."/>
            <person name="Dromer F."/>
            <person name="Young S."/>
            <person name="Zeng Q."/>
            <person name="Chapman S."/>
            <person name="Gujja S."/>
            <person name="Saif S."/>
            <person name="Birren B."/>
        </authorList>
    </citation>
    <scope>NUCLEOTIDE SEQUENCE [LARGE SCALE GENOMIC DNA]</scope>
    <source>
        <strain evidence="8 9">CBS 6039</strain>
    </source>
</reference>
<evidence type="ECO:0000256" key="3">
    <source>
        <dbReference type="ARBA" id="ARBA00023015"/>
    </source>
</evidence>
<evidence type="ECO:0000256" key="6">
    <source>
        <dbReference type="RuleBase" id="RU364146"/>
    </source>
</evidence>
<feature type="region of interest" description="Disordered" evidence="7">
    <location>
        <begin position="151"/>
        <end position="210"/>
    </location>
</feature>
<evidence type="ECO:0000256" key="5">
    <source>
        <dbReference type="ARBA" id="ARBA00023242"/>
    </source>
</evidence>
<keyword evidence="5 6" id="KW-0539">Nucleus</keyword>
<organism evidence="8 9">
    <name type="scientific">Cryptococcus amylolentus CBS 6039</name>
    <dbReference type="NCBI Taxonomy" id="1295533"/>
    <lineage>
        <taxon>Eukaryota</taxon>
        <taxon>Fungi</taxon>
        <taxon>Dikarya</taxon>
        <taxon>Basidiomycota</taxon>
        <taxon>Agaricomycotina</taxon>
        <taxon>Tremellomycetes</taxon>
        <taxon>Tremellales</taxon>
        <taxon>Cryptococcaceae</taxon>
        <taxon>Cryptococcus</taxon>
    </lineage>
</organism>
<dbReference type="RefSeq" id="XP_018988770.1">
    <property type="nucleotide sequence ID" value="XM_019143107.1"/>
</dbReference>
<comment type="caution">
    <text evidence="8">The sequence shown here is derived from an EMBL/GenBank/DDBJ whole genome shotgun (WGS) entry which is preliminary data.</text>
</comment>
<evidence type="ECO:0000256" key="1">
    <source>
        <dbReference type="ARBA" id="ARBA00004123"/>
    </source>
</evidence>
<feature type="region of interest" description="Disordered" evidence="7">
    <location>
        <begin position="1"/>
        <end position="36"/>
    </location>
</feature>
<evidence type="ECO:0000313" key="8">
    <source>
        <dbReference type="EMBL" id="ODN72829.1"/>
    </source>
</evidence>
<sequence length="210" mass="22532">MSLNPNHLPSPAPTPSEALLQPGASTPAPPAAPAVPDQEAIRTAVENQLLQLAQDLYEMEISAGYVRENREDAVPGYLENINKALVNLSQLSSQMTDSVPHQIVEHVDRHKNPHTYTKQAITRATGENQYALGRVLGLESFRRQLHEAVSENFPEVPLPERRHQPIKPPQETNGGGEEGPESAQNVPNGGGAGETGAPDGPAAVNGHHQP</sequence>
<evidence type="ECO:0000256" key="4">
    <source>
        <dbReference type="ARBA" id="ARBA00023163"/>
    </source>
</evidence>
<evidence type="ECO:0000313" key="9">
    <source>
        <dbReference type="Proteomes" id="UP000094065"/>
    </source>
</evidence>
<gene>
    <name evidence="6" type="primary">MED10</name>
    <name evidence="8" type="ORF">L202_08262</name>
</gene>
<dbReference type="STRING" id="1295533.A0A1E3H916"/>
<comment type="similarity">
    <text evidence="2 6">Belongs to the Mediator complex subunit 10 family.</text>
</comment>
<dbReference type="OrthoDB" id="337270at2759"/>
<keyword evidence="4 6" id="KW-0804">Transcription</keyword>
<dbReference type="EMBL" id="AWGJ01000014">
    <property type="protein sequence ID" value="ODN72829.1"/>
    <property type="molecule type" value="Genomic_DNA"/>
</dbReference>
<keyword evidence="3 6" id="KW-0805">Transcription regulation</keyword>
<dbReference type="Proteomes" id="UP000094065">
    <property type="component" value="Unassembled WGS sequence"/>
</dbReference>
<name>A0A1E3H916_9TREE</name>
<dbReference type="AlphaFoldDB" id="A0A1E3H916"/>
<dbReference type="GO" id="GO:0016592">
    <property type="term" value="C:mediator complex"/>
    <property type="evidence" value="ECO:0007669"/>
    <property type="project" value="InterPro"/>
</dbReference>
<keyword evidence="6" id="KW-0010">Activator</keyword>
<keyword evidence="9" id="KW-1185">Reference proteome</keyword>
<comment type="subcellular location">
    <subcellularLocation>
        <location evidence="1 6">Nucleus</location>
    </subcellularLocation>
</comment>
<dbReference type="GO" id="GO:0003712">
    <property type="term" value="F:transcription coregulator activity"/>
    <property type="evidence" value="ECO:0007669"/>
    <property type="project" value="InterPro"/>
</dbReference>
<evidence type="ECO:0000256" key="2">
    <source>
        <dbReference type="ARBA" id="ARBA00005389"/>
    </source>
</evidence>
<dbReference type="GO" id="GO:0006357">
    <property type="term" value="P:regulation of transcription by RNA polymerase II"/>
    <property type="evidence" value="ECO:0007669"/>
    <property type="project" value="InterPro"/>
</dbReference>
<dbReference type="InterPro" id="IPR019145">
    <property type="entry name" value="Mediator_Med10"/>
</dbReference>
<protein>
    <recommendedName>
        <fullName evidence="6">Mediator of RNA polymerase II transcription subunit 10</fullName>
    </recommendedName>
    <alternativeName>
        <fullName evidence="6">Mediator complex subunit 10</fullName>
    </alternativeName>
</protein>
<proteinExistence type="inferred from homology"/>
<evidence type="ECO:0000256" key="7">
    <source>
        <dbReference type="SAM" id="MobiDB-lite"/>
    </source>
</evidence>
<comment type="function">
    <text evidence="6">Component of the Mediator complex, a coactivator involved in the regulated transcription of nearly all RNA polymerase II-dependent genes. Mediator functions as a bridge to convey information from gene-specific regulatory proteins to the basal RNA polymerase II transcription machinery. Mediator is recruited to promoters by direct interactions with regulatory proteins and serves as a scaffold for the assembly of a functional preinitiation complex with RNA polymerase II and the general transcription factors.</text>
</comment>
<dbReference type="Pfam" id="PF09748">
    <property type="entry name" value="Med10"/>
    <property type="match status" value="1"/>
</dbReference>
<accession>A0A1E3H916</accession>